<protein>
    <submittedName>
        <fullName evidence="1">Uncharacterized protein</fullName>
    </submittedName>
</protein>
<keyword evidence="2" id="KW-1185">Reference proteome</keyword>
<dbReference type="AlphaFoldDB" id="A0A1N7SW93"/>
<sequence length="138" mass="14789">MSNVTSAGDEFASRAFIPEVRGLRADGNARAPIGCRICHQSPTRPGSRSESVHADASSSALASCQSAVPKPPAKAPWIAASVCRALQDGIPNNLAFTGTFTVDHADGFRQQERGQYEHFNGNIGYRFPDVETRFSSAH</sequence>
<name>A0A1N7SW93_9BURK</name>
<evidence type="ECO:0000313" key="2">
    <source>
        <dbReference type="Proteomes" id="UP000195569"/>
    </source>
</evidence>
<organism evidence="1 2">
    <name type="scientific">Paraburkholderia piptadeniae</name>
    <dbReference type="NCBI Taxonomy" id="1701573"/>
    <lineage>
        <taxon>Bacteria</taxon>
        <taxon>Pseudomonadati</taxon>
        <taxon>Pseudomonadota</taxon>
        <taxon>Betaproteobacteria</taxon>
        <taxon>Burkholderiales</taxon>
        <taxon>Burkholderiaceae</taxon>
        <taxon>Paraburkholderia</taxon>
    </lineage>
</organism>
<dbReference type="EMBL" id="CYGY02000129">
    <property type="protein sequence ID" value="SIT51680.1"/>
    <property type="molecule type" value="Genomic_DNA"/>
</dbReference>
<proteinExistence type="predicted"/>
<gene>
    <name evidence="1" type="ORF">BN2476_1290016</name>
</gene>
<comment type="caution">
    <text evidence="1">The sequence shown here is derived from an EMBL/GenBank/DDBJ whole genome shotgun (WGS) entry which is preliminary data.</text>
</comment>
<reference evidence="1" key="1">
    <citation type="submission" date="2016-12" db="EMBL/GenBank/DDBJ databases">
        <authorList>
            <person name="Moulin L."/>
        </authorList>
    </citation>
    <scope>NUCLEOTIDE SEQUENCE [LARGE SCALE GENOMIC DNA]</scope>
    <source>
        <strain evidence="1">STM 7183</strain>
    </source>
</reference>
<dbReference type="Proteomes" id="UP000195569">
    <property type="component" value="Unassembled WGS sequence"/>
</dbReference>
<evidence type="ECO:0000313" key="1">
    <source>
        <dbReference type="EMBL" id="SIT51680.1"/>
    </source>
</evidence>
<accession>A0A1N7SW93</accession>